<accession>A0A0F2MFM7</accession>
<reference evidence="1 2" key="2">
    <citation type="journal article" date="2015" name="Eukaryot. Cell">
        <title>Asexual propagation of a virulent clone complex in a human and feline outbreak of sporotrichosis.</title>
        <authorList>
            <person name="Teixeira Mde M."/>
            <person name="Rodrigues A.M."/>
            <person name="Tsui C.K."/>
            <person name="de Almeida L.G."/>
            <person name="Van Diepeningen A.D."/>
            <person name="van den Ende B.G."/>
            <person name="Fernandes G.F."/>
            <person name="Kano R."/>
            <person name="Hamelin R.C."/>
            <person name="Lopes-Bezerra L.M."/>
            <person name="Vasconcelos A.T."/>
            <person name="de Hoog S."/>
            <person name="de Camargo Z.P."/>
            <person name="Felipe M.S."/>
        </authorList>
    </citation>
    <scope>NUCLEOTIDE SEQUENCE [LARGE SCALE GENOMIC DNA]</scope>
    <source>
        <strain evidence="1 2">1099-18</strain>
    </source>
</reference>
<name>A0A0F2MFM7_SPOSC</name>
<dbReference type="EMBL" id="AXCR01000004">
    <property type="protein sequence ID" value="KJR88493.1"/>
    <property type="molecule type" value="Genomic_DNA"/>
</dbReference>
<dbReference type="Proteomes" id="UP000033710">
    <property type="component" value="Unassembled WGS sequence"/>
</dbReference>
<gene>
    <name evidence="1" type="ORF">SPSK_08223</name>
</gene>
<dbReference type="AlphaFoldDB" id="A0A0F2MFM7"/>
<sequence length="72" mass="7850">MTEVKSKSPEVGELWSLGGTASMNEFALRPGKVGLWWMQVGRHGGLPQPATPVFGAKAAESTLKTPEKQWLR</sequence>
<protein>
    <submittedName>
        <fullName evidence="1">Uncharacterized protein</fullName>
    </submittedName>
</protein>
<reference evidence="1 2" key="1">
    <citation type="journal article" date="2014" name="BMC Genomics">
        <title>Comparative genomics of the major fungal agents of human and animal Sporotrichosis: Sporothrix schenckii and Sporothrix brasiliensis.</title>
        <authorList>
            <person name="Teixeira M.M."/>
            <person name="de Almeida L.G."/>
            <person name="Kubitschek-Barreira P."/>
            <person name="Alves F.L."/>
            <person name="Kioshima E.S."/>
            <person name="Abadio A.K."/>
            <person name="Fernandes L."/>
            <person name="Derengowski L.S."/>
            <person name="Ferreira K.S."/>
            <person name="Souza R.C."/>
            <person name="Ruiz J.C."/>
            <person name="de Andrade N.C."/>
            <person name="Paes H.C."/>
            <person name="Nicola A.M."/>
            <person name="Albuquerque P."/>
            <person name="Gerber A.L."/>
            <person name="Martins V.P."/>
            <person name="Peconick L.D."/>
            <person name="Neto A.V."/>
            <person name="Chaucanez C.B."/>
            <person name="Silva P.A."/>
            <person name="Cunha O.L."/>
            <person name="de Oliveira F.F."/>
            <person name="dos Santos T.C."/>
            <person name="Barros A.L."/>
            <person name="Soares M.A."/>
            <person name="de Oliveira L.M."/>
            <person name="Marini M.M."/>
            <person name="Villalobos-Duno H."/>
            <person name="Cunha M.M."/>
            <person name="de Hoog S."/>
            <person name="da Silveira J.F."/>
            <person name="Henrissat B."/>
            <person name="Nino-Vega G.A."/>
            <person name="Cisalpino P.S."/>
            <person name="Mora-Montes H.M."/>
            <person name="Almeida S.R."/>
            <person name="Stajich J.E."/>
            <person name="Lopes-Bezerra L.M."/>
            <person name="Vasconcelos A.T."/>
            <person name="Felipe M.S."/>
        </authorList>
    </citation>
    <scope>NUCLEOTIDE SEQUENCE [LARGE SCALE GENOMIC DNA]</scope>
    <source>
        <strain evidence="1 2">1099-18</strain>
    </source>
</reference>
<dbReference type="RefSeq" id="XP_016591169.1">
    <property type="nucleotide sequence ID" value="XM_016734859.1"/>
</dbReference>
<dbReference type="VEuPathDB" id="FungiDB:SPSK_08223"/>
<comment type="caution">
    <text evidence="1">The sequence shown here is derived from an EMBL/GenBank/DDBJ whole genome shotgun (WGS) entry which is preliminary data.</text>
</comment>
<organism evidence="1 2">
    <name type="scientific">Sporothrix schenckii 1099-18</name>
    <dbReference type="NCBI Taxonomy" id="1397361"/>
    <lineage>
        <taxon>Eukaryota</taxon>
        <taxon>Fungi</taxon>
        <taxon>Dikarya</taxon>
        <taxon>Ascomycota</taxon>
        <taxon>Pezizomycotina</taxon>
        <taxon>Sordariomycetes</taxon>
        <taxon>Sordariomycetidae</taxon>
        <taxon>Ophiostomatales</taxon>
        <taxon>Ophiostomataceae</taxon>
        <taxon>Sporothrix</taxon>
    </lineage>
</organism>
<dbReference type="GeneID" id="27670136"/>
<evidence type="ECO:0000313" key="1">
    <source>
        <dbReference type="EMBL" id="KJR88493.1"/>
    </source>
</evidence>
<dbReference type="KEGG" id="ssck:SPSK_08223"/>
<proteinExistence type="predicted"/>
<evidence type="ECO:0000313" key="2">
    <source>
        <dbReference type="Proteomes" id="UP000033710"/>
    </source>
</evidence>